<dbReference type="FunFam" id="3.90.1180.10:FF:000001">
    <property type="entry name" value="50S ribosomal protein L13"/>
    <property type="match status" value="1"/>
</dbReference>
<dbReference type="PANTHER" id="PTHR11545:SF2">
    <property type="entry name" value="LARGE RIBOSOMAL SUBUNIT PROTEIN UL13M"/>
    <property type="match status" value="1"/>
</dbReference>
<dbReference type="InterPro" id="IPR005822">
    <property type="entry name" value="Ribosomal_uL13"/>
</dbReference>
<organism evidence="9 10">
    <name type="scientific">Flammeovirga pacifica</name>
    <dbReference type="NCBI Taxonomy" id="915059"/>
    <lineage>
        <taxon>Bacteria</taxon>
        <taxon>Pseudomonadati</taxon>
        <taxon>Bacteroidota</taxon>
        <taxon>Cytophagia</taxon>
        <taxon>Cytophagales</taxon>
        <taxon>Flammeovirgaceae</taxon>
        <taxon>Flammeovirga</taxon>
    </lineage>
</organism>
<evidence type="ECO:0000256" key="4">
    <source>
        <dbReference type="ARBA" id="ARBA00023274"/>
    </source>
</evidence>
<dbReference type="GO" id="GO:0017148">
    <property type="term" value="P:negative regulation of translation"/>
    <property type="evidence" value="ECO:0007669"/>
    <property type="project" value="TreeGrafter"/>
</dbReference>
<evidence type="ECO:0000256" key="1">
    <source>
        <dbReference type="ARBA" id="ARBA00006227"/>
    </source>
</evidence>
<dbReference type="GO" id="GO:0022625">
    <property type="term" value="C:cytosolic large ribosomal subunit"/>
    <property type="evidence" value="ECO:0007669"/>
    <property type="project" value="TreeGrafter"/>
</dbReference>
<protein>
    <recommendedName>
        <fullName evidence="5 6">Large ribosomal subunit protein uL13</fullName>
    </recommendedName>
</protein>
<dbReference type="InterPro" id="IPR023563">
    <property type="entry name" value="Ribosomal_uL13_CS"/>
</dbReference>
<reference evidence="9 10" key="1">
    <citation type="journal article" date="2012" name="Int. J. Syst. Evol. Microbiol.">
        <title>Flammeovirga pacifica sp. nov., isolated from deep-sea sediment.</title>
        <authorList>
            <person name="Xu H."/>
            <person name="Fu Y."/>
            <person name="Yang N."/>
            <person name="Ding Z."/>
            <person name="Lai Q."/>
            <person name="Zeng R."/>
        </authorList>
    </citation>
    <scope>NUCLEOTIDE SEQUENCE [LARGE SCALE GENOMIC DNA]</scope>
    <source>
        <strain evidence="10">DSM 24597 / LMG 26175 / WPAGA1</strain>
    </source>
</reference>
<evidence type="ECO:0000256" key="7">
    <source>
        <dbReference type="RuleBase" id="RU003877"/>
    </source>
</evidence>
<name>A0A1S1Z2B6_FLAPC</name>
<accession>A0A1S1Z2B6</accession>
<keyword evidence="10" id="KW-1185">Reference proteome</keyword>
<dbReference type="HAMAP" id="MF_01366">
    <property type="entry name" value="Ribosomal_uL13"/>
    <property type="match status" value="1"/>
</dbReference>
<dbReference type="CDD" id="cd00392">
    <property type="entry name" value="Ribosomal_L13"/>
    <property type="match status" value="1"/>
</dbReference>
<evidence type="ECO:0000256" key="8">
    <source>
        <dbReference type="RuleBase" id="RU003878"/>
    </source>
</evidence>
<dbReference type="Proteomes" id="UP000179797">
    <property type="component" value="Unassembled WGS sequence"/>
</dbReference>
<evidence type="ECO:0000256" key="2">
    <source>
        <dbReference type="ARBA" id="ARBA00011838"/>
    </source>
</evidence>
<dbReference type="RefSeq" id="WP_044228548.1">
    <property type="nucleotide sequence ID" value="NZ_JRYR02000001.1"/>
</dbReference>
<comment type="similarity">
    <text evidence="1 6 7">Belongs to the universal ribosomal protein uL13 family.</text>
</comment>
<proteinExistence type="inferred from homology"/>
<evidence type="ECO:0000256" key="6">
    <source>
        <dbReference type="HAMAP-Rule" id="MF_01366"/>
    </source>
</evidence>
<dbReference type="GO" id="GO:0003729">
    <property type="term" value="F:mRNA binding"/>
    <property type="evidence" value="ECO:0007669"/>
    <property type="project" value="TreeGrafter"/>
</dbReference>
<evidence type="ECO:0000313" key="9">
    <source>
        <dbReference type="EMBL" id="OHX67418.1"/>
    </source>
</evidence>
<keyword evidence="4 6" id="KW-0687">Ribonucleoprotein</keyword>
<dbReference type="EMBL" id="JRYR02000001">
    <property type="protein sequence ID" value="OHX67418.1"/>
    <property type="molecule type" value="Genomic_DNA"/>
</dbReference>
<dbReference type="OrthoDB" id="9801330at2"/>
<comment type="subunit">
    <text evidence="2 6">Part of the 50S ribosomal subunit.</text>
</comment>
<dbReference type="Gene3D" id="3.90.1180.10">
    <property type="entry name" value="Ribosomal protein L13"/>
    <property type="match status" value="1"/>
</dbReference>
<dbReference type="AlphaFoldDB" id="A0A1S1Z2B6"/>
<dbReference type="PROSITE" id="PS00783">
    <property type="entry name" value="RIBOSOMAL_L13"/>
    <property type="match status" value="1"/>
</dbReference>
<dbReference type="PIRSF" id="PIRSF002181">
    <property type="entry name" value="Ribosomal_L13"/>
    <property type="match status" value="1"/>
</dbReference>
<dbReference type="SUPFAM" id="SSF52161">
    <property type="entry name" value="Ribosomal protein L13"/>
    <property type="match status" value="1"/>
</dbReference>
<dbReference type="GO" id="GO:0006412">
    <property type="term" value="P:translation"/>
    <property type="evidence" value="ECO:0007669"/>
    <property type="project" value="UniProtKB-UniRule"/>
</dbReference>
<dbReference type="GO" id="GO:0003735">
    <property type="term" value="F:structural constituent of ribosome"/>
    <property type="evidence" value="ECO:0007669"/>
    <property type="project" value="InterPro"/>
</dbReference>
<dbReference type="PANTHER" id="PTHR11545">
    <property type="entry name" value="RIBOSOMAL PROTEIN L13"/>
    <property type="match status" value="1"/>
</dbReference>
<evidence type="ECO:0000256" key="3">
    <source>
        <dbReference type="ARBA" id="ARBA00022980"/>
    </source>
</evidence>
<dbReference type="InterPro" id="IPR005823">
    <property type="entry name" value="Ribosomal_uL13_bac-type"/>
</dbReference>
<keyword evidence="3 6" id="KW-0689">Ribosomal protein</keyword>
<dbReference type="NCBIfam" id="TIGR01066">
    <property type="entry name" value="rplM_bact"/>
    <property type="match status" value="1"/>
</dbReference>
<sequence length="147" mass="16535">MDTLSYKTVSVNKATAQKEWVLIDAEGKTLGRLATEIAMYLRGKKKPSFTPNVDCGDNVVVINAEKVKLSGKKWDDKVYLRYSGYPGGLKSRTATEMKAKFPTRLVENAVKGMLPKGRLGRDLYRNLYVYAGVDHKHEAQQPKKIEL</sequence>
<gene>
    <name evidence="6 8" type="primary">rplM</name>
    <name evidence="9" type="ORF">NH26_14235</name>
</gene>
<evidence type="ECO:0000313" key="10">
    <source>
        <dbReference type="Proteomes" id="UP000179797"/>
    </source>
</evidence>
<comment type="function">
    <text evidence="6 8">This protein is one of the early assembly proteins of the 50S ribosomal subunit, although it is not seen to bind rRNA by itself. It is important during the early stages of 50S assembly.</text>
</comment>
<dbReference type="Pfam" id="PF00572">
    <property type="entry name" value="Ribosomal_L13"/>
    <property type="match status" value="1"/>
</dbReference>
<dbReference type="STRING" id="915059.NH26_14235"/>
<comment type="caution">
    <text evidence="9">The sequence shown here is derived from an EMBL/GenBank/DDBJ whole genome shotgun (WGS) entry which is preliminary data.</text>
</comment>
<dbReference type="InterPro" id="IPR036899">
    <property type="entry name" value="Ribosomal_uL13_sf"/>
</dbReference>
<evidence type="ECO:0000256" key="5">
    <source>
        <dbReference type="ARBA" id="ARBA00035201"/>
    </source>
</evidence>